<dbReference type="InterPro" id="IPR000531">
    <property type="entry name" value="Beta-barrel_TonB"/>
</dbReference>
<dbReference type="Gene3D" id="2.40.170.20">
    <property type="entry name" value="TonB-dependent receptor, beta-barrel domain"/>
    <property type="match status" value="1"/>
</dbReference>
<gene>
    <name evidence="13" type="ORF">NCTC11388_00564</name>
</gene>
<evidence type="ECO:0000259" key="12">
    <source>
        <dbReference type="Pfam" id="PF07715"/>
    </source>
</evidence>
<reference evidence="13 14" key="1">
    <citation type="submission" date="2018-06" db="EMBL/GenBank/DDBJ databases">
        <authorList>
            <consortium name="Pathogen Informatics"/>
            <person name="Doyle S."/>
        </authorList>
    </citation>
    <scope>NUCLEOTIDE SEQUENCE [LARGE SCALE GENOMIC DNA]</scope>
    <source>
        <strain evidence="13 14">NCTC11388</strain>
    </source>
</reference>
<dbReference type="InterPro" id="IPR039426">
    <property type="entry name" value="TonB-dep_rcpt-like"/>
</dbReference>
<dbReference type="SUPFAM" id="SSF49464">
    <property type="entry name" value="Carboxypeptidase regulatory domain-like"/>
    <property type="match status" value="1"/>
</dbReference>
<dbReference type="Gene3D" id="2.60.40.1120">
    <property type="entry name" value="Carboxypeptidase-like, regulatory domain"/>
    <property type="match status" value="1"/>
</dbReference>
<dbReference type="InterPro" id="IPR023996">
    <property type="entry name" value="TonB-dep_OMP_SusC/RagA"/>
</dbReference>
<keyword evidence="6 8" id="KW-0472">Membrane</keyword>
<evidence type="ECO:0000256" key="3">
    <source>
        <dbReference type="ARBA" id="ARBA00022452"/>
    </source>
</evidence>
<dbReference type="PROSITE" id="PS52016">
    <property type="entry name" value="TONB_DEPENDENT_REC_3"/>
    <property type="match status" value="1"/>
</dbReference>
<dbReference type="NCBIfam" id="TIGR04057">
    <property type="entry name" value="SusC_RagA_signa"/>
    <property type="match status" value="1"/>
</dbReference>
<dbReference type="InterPro" id="IPR023997">
    <property type="entry name" value="TonB-dep_OMP_SusC/RagA_CS"/>
</dbReference>
<feature type="chain" id="PRO_5016755423" evidence="10">
    <location>
        <begin position="33"/>
        <end position="1020"/>
    </location>
</feature>
<feature type="domain" description="TonB-dependent receptor-like beta-barrel" evidence="11">
    <location>
        <begin position="473"/>
        <end position="973"/>
    </location>
</feature>
<comment type="subcellular location">
    <subcellularLocation>
        <location evidence="1 8">Cell outer membrane</location>
        <topology evidence="1 8">Multi-pass membrane protein</topology>
    </subcellularLocation>
</comment>
<evidence type="ECO:0000256" key="6">
    <source>
        <dbReference type="ARBA" id="ARBA00023136"/>
    </source>
</evidence>
<dbReference type="NCBIfam" id="TIGR04056">
    <property type="entry name" value="OMP_RagA_SusC"/>
    <property type="match status" value="1"/>
</dbReference>
<evidence type="ECO:0000313" key="14">
    <source>
        <dbReference type="Proteomes" id="UP000254893"/>
    </source>
</evidence>
<protein>
    <submittedName>
        <fullName evidence="13">Outer membrane cobalamin receptor protein</fullName>
    </submittedName>
</protein>
<keyword evidence="10" id="KW-0732">Signal</keyword>
<name>A0A380BAW4_SPHSI</name>
<evidence type="ECO:0000256" key="2">
    <source>
        <dbReference type="ARBA" id="ARBA00022448"/>
    </source>
</evidence>
<comment type="similarity">
    <text evidence="8 9">Belongs to the TonB-dependent receptor family.</text>
</comment>
<dbReference type="AlphaFoldDB" id="A0A380BAW4"/>
<evidence type="ECO:0000256" key="4">
    <source>
        <dbReference type="ARBA" id="ARBA00022692"/>
    </source>
</evidence>
<keyword evidence="5 9" id="KW-0798">TonB box</keyword>
<dbReference type="Gene3D" id="2.170.130.10">
    <property type="entry name" value="TonB-dependent receptor, plug domain"/>
    <property type="match status" value="1"/>
</dbReference>
<keyword evidence="2 8" id="KW-0813">Transport</keyword>
<dbReference type="EMBL" id="UGYW01000001">
    <property type="protein sequence ID" value="SUI98186.1"/>
    <property type="molecule type" value="Genomic_DNA"/>
</dbReference>
<sequence>MNHYSKPLRPAGRRAKWWVVPLSLLALNYANATNGTAESRFVHDKETYLNKSEQETVTGKVTDAETGTPLAGVTVKLKGSAVGTQTDQDGNFSLEAKVGGTLIVSYIGFSPVEVAITTSSGIAVKLKPESESLEEVVVVGYGTQKKSEVTSAVQTVQEKDFNQGGMRNPMELVQGKVAGLNITRAQGSNPNSGTSIQLRGMASLKGSNSPLIVIDGIPGGSLDLVKQGDIESISVLKDGSAAAIYGTRGNGGVVLVTTKKGKSGTPQFEYFTYGQREFVDSKPTMLSADQFRAYVVKGLNRPQSDLGASTDLFDELIDKNNFSHFHNFIASGGGDKSNYRASINYEDANGIAKQNGRKQFGGRINFSQTGLKDRLTFSGNIAANFNKANMLGGKKADDSENVPDFEQAIQRNPTAPIYNPDGTFYQTQEYNNYNPMSRLAHRIDERNQQTFSGDAKLKLKIIDPLSVSVFGSYVRDNWNDRRYRSTLDWDQRLNTDYRGTAYAYKKNELNWTRTIESTIDYNQTFNEKHSITGLLGYSYQYTGYERFEMSNNGFTTDGFLDWDMNSGTALTNAQLPRPTMGSFKEDNTLVAFFGRVNYNYADRYFVSAILRREGSSRFGANHKWGNFPAISGGWTISNESFFGNKEVINDLKLRVGYGVTGNQGIPNYQSILRLGTGGVYPQDGIYYQTYGPAANPNPDLKWEQKAETNIGVDFGFLNNRITGSIDVYNRKTKDLIDEYRAQQPAYVQSKIWYNVGQVDNKGIELQLSATAVKKENFSWNIDFTGNYQKNKLAKLSSEIFQSNWLEFGGLPSPGNLGNAIRLEEGGEVGSFYGKRYAGLTDDGKWLFYKADGSTGTAGEITNDDLTYIGNGVPKFNASLSNRFSYKGFDLTVFFRGKFKYDILNTADMFFGNQKWLPNNVLESAFTKHANIKDDPQYSDYYLENGSFVKLDNITLGYNFKLKTDYIRNLYVYVTGRNIATITSYSGLDPELQDTGFASGIDSRGFYPRTKSWSVGLNVGF</sequence>
<keyword evidence="4 8" id="KW-0812">Transmembrane</keyword>
<accession>A0A380BAW4</accession>
<evidence type="ECO:0000259" key="11">
    <source>
        <dbReference type="Pfam" id="PF00593"/>
    </source>
</evidence>
<dbReference type="InterPro" id="IPR037066">
    <property type="entry name" value="Plug_dom_sf"/>
</dbReference>
<organism evidence="13 14">
    <name type="scientific">Sphingobacterium spiritivorum</name>
    <name type="common">Flavobacterium spiritivorum</name>
    <dbReference type="NCBI Taxonomy" id="258"/>
    <lineage>
        <taxon>Bacteria</taxon>
        <taxon>Pseudomonadati</taxon>
        <taxon>Bacteroidota</taxon>
        <taxon>Sphingobacteriia</taxon>
        <taxon>Sphingobacteriales</taxon>
        <taxon>Sphingobacteriaceae</taxon>
        <taxon>Sphingobacterium</taxon>
    </lineage>
</organism>
<dbReference type="InterPro" id="IPR036942">
    <property type="entry name" value="Beta-barrel_TonB_sf"/>
</dbReference>
<evidence type="ECO:0000313" key="13">
    <source>
        <dbReference type="EMBL" id="SUI98186.1"/>
    </source>
</evidence>
<keyword evidence="7 8" id="KW-0998">Cell outer membrane</keyword>
<dbReference type="Pfam" id="PF07715">
    <property type="entry name" value="Plug"/>
    <property type="match status" value="1"/>
</dbReference>
<dbReference type="SUPFAM" id="SSF56935">
    <property type="entry name" value="Porins"/>
    <property type="match status" value="1"/>
</dbReference>
<dbReference type="InterPro" id="IPR012910">
    <property type="entry name" value="Plug_dom"/>
</dbReference>
<dbReference type="Proteomes" id="UP000254893">
    <property type="component" value="Unassembled WGS sequence"/>
</dbReference>
<proteinExistence type="inferred from homology"/>
<dbReference type="GO" id="GO:0009279">
    <property type="term" value="C:cell outer membrane"/>
    <property type="evidence" value="ECO:0007669"/>
    <property type="project" value="UniProtKB-SubCell"/>
</dbReference>
<dbReference type="Pfam" id="PF00593">
    <property type="entry name" value="TonB_dep_Rec_b-barrel"/>
    <property type="match status" value="1"/>
</dbReference>
<evidence type="ECO:0000256" key="8">
    <source>
        <dbReference type="PROSITE-ProRule" id="PRU01360"/>
    </source>
</evidence>
<evidence type="ECO:0000256" key="5">
    <source>
        <dbReference type="ARBA" id="ARBA00023077"/>
    </source>
</evidence>
<feature type="signal peptide" evidence="10">
    <location>
        <begin position="1"/>
        <end position="32"/>
    </location>
</feature>
<dbReference type="RefSeq" id="WP_115169001.1">
    <property type="nucleotide sequence ID" value="NZ_UGYW01000001.1"/>
</dbReference>
<keyword evidence="13" id="KW-0675">Receptor</keyword>
<dbReference type="Pfam" id="PF13715">
    <property type="entry name" value="CarbopepD_reg_2"/>
    <property type="match status" value="1"/>
</dbReference>
<feature type="domain" description="TonB-dependent receptor plug" evidence="12">
    <location>
        <begin position="146"/>
        <end position="253"/>
    </location>
</feature>
<evidence type="ECO:0000256" key="1">
    <source>
        <dbReference type="ARBA" id="ARBA00004571"/>
    </source>
</evidence>
<evidence type="ECO:0000256" key="9">
    <source>
        <dbReference type="RuleBase" id="RU003357"/>
    </source>
</evidence>
<evidence type="ECO:0000256" key="10">
    <source>
        <dbReference type="SAM" id="SignalP"/>
    </source>
</evidence>
<evidence type="ECO:0000256" key="7">
    <source>
        <dbReference type="ARBA" id="ARBA00023237"/>
    </source>
</evidence>
<keyword evidence="3 8" id="KW-1134">Transmembrane beta strand</keyword>
<dbReference type="InterPro" id="IPR008969">
    <property type="entry name" value="CarboxyPept-like_regulatory"/>
</dbReference>